<dbReference type="InterPro" id="IPR025562">
    <property type="entry name" value="Tae4"/>
</dbReference>
<dbReference type="AlphaFoldDB" id="A0A266Q1H6"/>
<dbReference type="EMBL" id="NHNI01000004">
    <property type="protein sequence ID" value="OZY83728.1"/>
    <property type="molecule type" value="Genomic_DNA"/>
</dbReference>
<accession>A0A266Q1H6</accession>
<reference evidence="2" key="1">
    <citation type="submission" date="2017-05" db="EMBL/GenBank/DDBJ databases">
        <authorList>
            <person name="Barney B.M."/>
        </authorList>
    </citation>
    <scope>NUCLEOTIDE SEQUENCE [LARGE SCALE GENOMIC DNA]</scope>
    <source>
        <strain evidence="2">PSBB022</strain>
    </source>
</reference>
<sequence length="162" mass="17977">MKPTFETLKSNYYSSNELLNNYLSGTDLYAEMGLDHEELIKQNPAYINTCAARVSLALLKSNVAFVGRLTVKSGKYAGKKIETGAKLLADQLKRSDVLGMPEIYASTNFIQKIKGRKGVVLFWKISGYGGGHIDLIDSSTANAVCSSGCYYQSKEIWFWPLK</sequence>
<organism evidence="1 2">
    <name type="scientific">Cellvibrio mixtus</name>
    <dbReference type="NCBI Taxonomy" id="39650"/>
    <lineage>
        <taxon>Bacteria</taxon>
        <taxon>Pseudomonadati</taxon>
        <taxon>Pseudomonadota</taxon>
        <taxon>Gammaproteobacteria</taxon>
        <taxon>Cellvibrionales</taxon>
        <taxon>Cellvibrionaceae</taxon>
        <taxon>Cellvibrio</taxon>
    </lineage>
</organism>
<evidence type="ECO:0008006" key="3">
    <source>
        <dbReference type="Google" id="ProtNLM"/>
    </source>
</evidence>
<gene>
    <name evidence="1" type="ORF">CBP51_20275</name>
</gene>
<dbReference type="Pfam" id="PF14113">
    <property type="entry name" value="Tae4"/>
    <property type="match status" value="1"/>
</dbReference>
<protein>
    <recommendedName>
        <fullName evidence="3">Type VI secretion system amidase effector protein Tae4</fullName>
    </recommendedName>
</protein>
<evidence type="ECO:0000313" key="2">
    <source>
        <dbReference type="Proteomes" id="UP000216101"/>
    </source>
</evidence>
<dbReference type="Gene3D" id="3.90.1720.80">
    <property type="match status" value="1"/>
</dbReference>
<keyword evidence="2" id="KW-1185">Reference proteome</keyword>
<evidence type="ECO:0000313" key="1">
    <source>
        <dbReference type="EMBL" id="OZY83728.1"/>
    </source>
</evidence>
<dbReference type="RefSeq" id="WP_094986346.1">
    <property type="nucleotide sequence ID" value="NZ_NHNI01000004.1"/>
</dbReference>
<dbReference type="Proteomes" id="UP000216101">
    <property type="component" value="Unassembled WGS sequence"/>
</dbReference>
<dbReference type="Gene3D" id="4.10.280.80">
    <property type="match status" value="1"/>
</dbReference>
<name>A0A266Q1H6_9GAMM</name>
<proteinExistence type="predicted"/>
<comment type="caution">
    <text evidence="1">The sequence shown here is derived from an EMBL/GenBank/DDBJ whole genome shotgun (WGS) entry which is preliminary data.</text>
</comment>